<evidence type="ECO:0000256" key="1">
    <source>
        <dbReference type="ARBA" id="ARBA00004496"/>
    </source>
</evidence>
<dbReference type="FunFam" id="2.30.39.10:FF:000014">
    <property type="entry name" value="Serpin family B member 9"/>
    <property type="match status" value="1"/>
</dbReference>
<accession>A0A4Z2IKH8</accession>
<dbReference type="OrthoDB" id="671595at2759"/>
<dbReference type="Gene3D" id="2.30.39.10">
    <property type="entry name" value="Alpha-1-antitrypsin, domain 1"/>
    <property type="match status" value="1"/>
</dbReference>
<keyword evidence="8" id="KW-1185">Reference proteome</keyword>
<evidence type="ECO:0000313" key="7">
    <source>
        <dbReference type="EMBL" id="TNN77732.1"/>
    </source>
</evidence>
<dbReference type="InterPro" id="IPR036186">
    <property type="entry name" value="Serpin_sf"/>
</dbReference>
<name>A0A4Z2IKH8_9TELE</name>
<proteinExistence type="inferred from homology"/>
<dbReference type="Gene3D" id="3.30.497.10">
    <property type="entry name" value="Antithrombin, subunit I, domain 2"/>
    <property type="match status" value="1"/>
</dbReference>
<dbReference type="GO" id="GO:0004867">
    <property type="term" value="F:serine-type endopeptidase inhibitor activity"/>
    <property type="evidence" value="ECO:0007669"/>
    <property type="project" value="UniProtKB-KW"/>
</dbReference>
<dbReference type="SMART" id="SM00093">
    <property type="entry name" value="SERPIN"/>
    <property type="match status" value="1"/>
</dbReference>
<evidence type="ECO:0000313" key="8">
    <source>
        <dbReference type="Proteomes" id="UP000314294"/>
    </source>
</evidence>
<protein>
    <submittedName>
        <fullName evidence="7">Leukocyte elastase inhibitor</fullName>
    </submittedName>
</protein>
<comment type="caution">
    <text evidence="7">The sequence shown here is derived from an EMBL/GenBank/DDBJ whole genome shotgun (WGS) entry which is preliminary data.</text>
</comment>
<dbReference type="GO" id="GO:0005737">
    <property type="term" value="C:cytoplasm"/>
    <property type="evidence" value="ECO:0007669"/>
    <property type="project" value="UniProtKB-SubCell"/>
</dbReference>
<keyword evidence="4" id="KW-0646">Protease inhibitor</keyword>
<dbReference type="PANTHER" id="PTHR11461">
    <property type="entry name" value="SERINE PROTEASE INHIBITOR, SERPIN"/>
    <property type="match status" value="1"/>
</dbReference>
<reference evidence="7 8" key="1">
    <citation type="submission" date="2019-03" db="EMBL/GenBank/DDBJ databases">
        <title>First draft genome of Liparis tanakae, snailfish: a comprehensive survey of snailfish specific genes.</title>
        <authorList>
            <person name="Kim W."/>
            <person name="Song I."/>
            <person name="Jeong J.-H."/>
            <person name="Kim D."/>
            <person name="Kim S."/>
            <person name="Ryu S."/>
            <person name="Song J.Y."/>
            <person name="Lee S.K."/>
        </authorList>
    </citation>
    <scope>NUCLEOTIDE SEQUENCE [LARGE SCALE GENOMIC DNA]</scope>
    <source>
        <tissue evidence="7">Muscle</tissue>
    </source>
</reference>
<organism evidence="7 8">
    <name type="scientific">Liparis tanakae</name>
    <name type="common">Tanaka's snailfish</name>
    <dbReference type="NCBI Taxonomy" id="230148"/>
    <lineage>
        <taxon>Eukaryota</taxon>
        <taxon>Metazoa</taxon>
        <taxon>Chordata</taxon>
        <taxon>Craniata</taxon>
        <taxon>Vertebrata</taxon>
        <taxon>Euteleostomi</taxon>
        <taxon>Actinopterygii</taxon>
        <taxon>Neopterygii</taxon>
        <taxon>Teleostei</taxon>
        <taxon>Neoteleostei</taxon>
        <taxon>Acanthomorphata</taxon>
        <taxon>Eupercaria</taxon>
        <taxon>Perciformes</taxon>
        <taxon>Cottioidei</taxon>
        <taxon>Cottales</taxon>
        <taxon>Liparidae</taxon>
        <taxon>Liparis</taxon>
    </lineage>
</organism>
<dbReference type="PANTHER" id="PTHR11461:SF204">
    <property type="entry name" value="SERPIN B6"/>
    <property type="match status" value="1"/>
</dbReference>
<comment type="similarity">
    <text evidence="2">Belongs to the serpin family. Ov-serpin subfamily.</text>
</comment>
<dbReference type="Pfam" id="PF00079">
    <property type="entry name" value="Serpin"/>
    <property type="match status" value="1"/>
</dbReference>
<dbReference type="InterPro" id="IPR023796">
    <property type="entry name" value="Serpin_dom"/>
</dbReference>
<evidence type="ECO:0000256" key="5">
    <source>
        <dbReference type="ARBA" id="ARBA00022900"/>
    </source>
</evidence>
<keyword evidence="5" id="KW-0722">Serine protease inhibitor</keyword>
<gene>
    <name evidence="7" type="primary">SERPINB1_0</name>
    <name evidence="7" type="ORF">EYF80_012030</name>
</gene>
<comment type="subcellular location">
    <subcellularLocation>
        <location evidence="1">Cytoplasm</location>
    </subcellularLocation>
</comment>
<dbReference type="EMBL" id="SRLO01000080">
    <property type="protein sequence ID" value="TNN77732.1"/>
    <property type="molecule type" value="Genomic_DNA"/>
</dbReference>
<dbReference type="SUPFAM" id="SSF56574">
    <property type="entry name" value="Serpins"/>
    <property type="match status" value="1"/>
</dbReference>
<evidence type="ECO:0000256" key="4">
    <source>
        <dbReference type="ARBA" id="ARBA00022690"/>
    </source>
</evidence>
<sequence>MTTRITIMHVVNPQRNRSVGLNGICSGFQVEFNLSLGAGHCVRSLAVLCMRCRVLRYEAVRQDKVYSSGARDYLGNTKKHYRAELESVDFKAGSEAARLHINAWVQEQTQDTIKDLLAEGVVDSLTRLVLVNAIYFKGNWNKQFQESATRDTQFRLNKNETKSVKMMHQKSKFPLAYIPEASCQVLEIPYKGKELSMLIFLPKTIEDSTTGLEKIEKELTYENFVEWTRADMMDVVELQVGLPRFKMEENYDMKNVLCQLAGQRL</sequence>
<dbReference type="Proteomes" id="UP000314294">
    <property type="component" value="Unassembled WGS sequence"/>
</dbReference>
<dbReference type="AlphaFoldDB" id="A0A4Z2IKH8"/>
<dbReference type="InterPro" id="IPR042185">
    <property type="entry name" value="Serpin_sf_2"/>
</dbReference>
<dbReference type="InterPro" id="IPR042178">
    <property type="entry name" value="Serpin_sf_1"/>
</dbReference>
<keyword evidence="3" id="KW-0963">Cytoplasm</keyword>
<dbReference type="GO" id="GO:0005615">
    <property type="term" value="C:extracellular space"/>
    <property type="evidence" value="ECO:0007669"/>
    <property type="project" value="InterPro"/>
</dbReference>
<dbReference type="InterPro" id="IPR000215">
    <property type="entry name" value="Serpin_fam"/>
</dbReference>
<evidence type="ECO:0000256" key="3">
    <source>
        <dbReference type="ARBA" id="ARBA00022490"/>
    </source>
</evidence>
<evidence type="ECO:0000259" key="6">
    <source>
        <dbReference type="SMART" id="SM00093"/>
    </source>
</evidence>
<evidence type="ECO:0000256" key="2">
    <source>
        <dbReference type="ARBA" id="ARBA00006426"/>
    </source>
</evidence>
<feature type="domain" description="Serpin" evidence="6">
    <location>
        <begin position="3"/>
        <end position="265"/>
    </location>
</feature>